<evidence type="ECO:0000313" key="2">
    <source>
        <dbReference type="EMBL" id="GAX80607.1"/>
    </source>
</evidence>
<dbReference type="EMBL" id="BEGY01000054">
    <property type="protein sequence ID" value="GAX80607.1"/>
    <property type="molecule type" value="Genomic_DNA"/>
</dbReference>
<dbReference type="AlphaFoldDB" id="A0A250XBZ2"/>
<dbReference type="OrthoDB" id="531681at2759"/>
<feature type="chain" id="PRO_5011970448" description="Bifunctional inhibitor/plant lipid transfer protein/seed storage helical domain-containing protein" evidence="1">
    <location>
        <begin position="20"/>
        <end position="150"/>
    </location>
</feature>
<sequence>MFTACIILFGSLAASLVASHSGRYLMAAPSISNNIPRPCMDSGLKLQSACGPDIQKAGKVFNFSTSSTAASVPIDQAKLDAYLADPANKASSGCCAASNDFNSKQCNCNAAILSTVKSFTNNDLSVYAKVAGAIAKDCGFTLEYGSNCPA</sequence>
<keyword evidence="1" id="KW-0732">Signal</keyword>
<evidence type="ECO:0008006" key="4">
    <source>
        <dbReference type="Google" id="ProtNLM"/>
    </source>
</evidence>
<feature type="signal peptide" evidence="1">
    <location>
        <begin position="1"/>
        <end position="19"/>
    </location>
</feature>
<evidence type="ECO:0000313" key="3">
    <source>
        <dbReference type="Proteomes" id="UP000232323"/>
    </source>
</evidence>
<reference evidence="2 3" key="1">
    <citation type="submission" date="2017-08" db="EMBL/GenBank/DDBJ databases">
        <title>Acidophilic green algal genome provides insights into adaptation to an acidic environment.</title>
        <authorList>
            <person name="Hirooka S."/>
            <person name="Hirose Y."/>
            <person name="Kanesaki Y."/>
            <person name="Higuchi S."/>
            <person name="Fujiwara T."/>
            <person name="Onuma R."/>
            <person name="Era A."/>
            <person name="Ohbayashi R."/>
            <person name="Uzuka A."/>
            <person name="Nozaki H."/>
            <person name="Yoshikawa H."/>
            <person name="Miyagishima S.Y."/>
        </authorList>
    </citation>
    <scope>NUCLEOTIDE SEQUENCE [LARGE SCALE GENOMIC DNA]</scope>
    <source>
        <strain evidence="2 3">NIES-2499</strain>
    </source>
</reference>
<dbReference type="Proteomes" id="UP000232323">
    <property type="component" value="Unassembled WGS sequence"/>
</dbReference>
<protein>
    <recommendedName>
        <fullName evidence="4">Bifunctional inhibitor/plant lipid transfer protein/seed storage helical domain-containing protein</fullName>
    </recommendedName>
</protein>
<gene>
    <name evidence="2" type="ORF">CEUSTIGMA_g8042.t1</name>
</gene>
<accession>A0A250XBZ2</accession>
<proteinExistence type="predicted"/>
<comment type="caution">
    <text evidence="2">The sequence shown here is derived from an EMBL/GenBank/DDBJ whole genome shotgun (WGS) entry which is preliminary data.</text>
</comment>
<keyword evidence="3" id="KW-1185">Reference proteome</keyword>
<organism evidence="2 3">
    <name type="scientific">Chlamydomonas eustigma</name>
    <dbReference type="NCBI Taxonomy" id="1157962"/>
    <lineage>
        <taxon>Eukaryota</taxon>
        <taxon>Viridiplantae</taxon>
        <taxon>Chlorophyta</taxon>
        <taxon>core chlorophytes</taxon>
        <taxon>Chlorophyceae</taxon>
        <taxon>CS clade</taxon>
        <taxon>Chlamydomonadales</taxon>
        <taxon>Chlamydomonadaceae</taxon>
        <taxon>Chlamydomonas</taxon>
    </lineage>
</organism>
<evidence type="ECO:0000256" key="1">
    <source>
        <dbReference type="SAM" id="SignalP"/>
    </source>
</evidence>
<name>A0A250XBZ2_9CHLO</name>